<keyword evidence="4 5" id="KW-0472">Membrane</keyword>
<protein>
    <submittedName>
        <fullName evidence="6">Auxin-induced protein 5ng4-like</fullName>
    </submittedName>
</protein>
<dbReference type="GO" id="GO:0022857">
    <property type="term" value="F:transmembrane transporter activity"/>
    <property type="evidence" value="ECO:0007669"/>
    <property type="project" value="InterPro"/>
</dbReference>
<keyword evidence="2 5" id="KW-0812">Transmembrane</keyword>
<dbReference type="STRING" id="57577.A0A2K3L512"/>
<evidence type="ECO:0000256" key="2">
    <source>
        <dbReference type="ARBA" id="ARBA00022692"/>
    </source>
</evidence>
<evidence type="ECO:0000313" key="7">
    <source>
        <dbReference type="Proteomes" id="UP000236291"/>
    </source>
</evidence>
<comment type="caution">
    <text evidence="6">The sequence shown here is derived from an EMBL/GenBank/DDBJ whole genome shotgun (WGS) entry which is preliminary data.</text>
</comment>
<organism evidence="6 7">
    <name type="scientific">Trifolium pratense</name>
    <name type="common">Red clover</name>
    <dbReference type="NCBI Taxonomy" id="57577"/>
    <lineage>
        <taxon>Eukaryota</taxon>
        <taxon>Viridiplantae</taxon>
        <taxon>Streptophyta</taxon>
        <taxon>Embryophyta</taxon>
        <taxon>Tracheophyta</taxon>
        <taxon>Spermatophyta</taxon>
        <taxon>Magnoliopsida</taxon>
        <taxon>eudicotyledons</taxon>
        <taxon>Gunneridae</taxon>
        <taxon>Pentapetalae</taxon>
        <taxon>rosids</taxon>
        <taxon>fabids</taxon>
        <taxon>Fabales</taxon>
        <taxon>Fabaceae</taxon>
        <taxon>Papilionoideae</taxon>
        <taxon>50 kb inversion clade</taxon>
        <taxon>NPAAA clade</taxon>
        <taxon>Hologalegina</taxon>
        <taxon>IRL clade</taxon>
        <taxon>Trifolieae</taxon>
        <taxon>Trifolium</taxon>
    </lineage>
</organism>
<dbReference type="Proteomes" id="UP000236291">
    <property type="component" value="Unassembled WGS sequence"/>
</dbReference>
<evidence type="ECO:0000256" key="1">
    <source>
        <dbReference type="ARBA" id="ARBA00004141"/>
    </source>
</evidence>
<dbReference type="AlphaFoldDB" id="A0A2K3L512"/>
<dbReference type="InterPro" id="IPR030184">
    <property type="entry name" value="WAT1-related"/>
</dbReference>
<feature type="transmembrane region" description="Helical" evidence="5">
    <location>
        <begin position="20"/>
        <end position="38"/>
    </location>
</feature>
<sequence>MTMALGFFYYGLRDTSATYSVNFLNMVPIFTFMTSIICRMEYLRFGTWGGKAKCIGALLCVGGALVTGKVDDSISIEVLGNNAIMHYGSTSGGSNRRMHRFQQTSLEIRVESTAYYYNLL</sequence>
<proteinExistence type="predicted"/>
<evidence type="ECO:0000256" key="5">
    <source>
        <dbReference type="SAM" id="Phobius"/>
    </source>
</evidence>
<evidence type="ECO:0000313" key="6">
    <source>
        <dbReference type="EMBL" id="PNX73624.1"/>
    </source>
</evidence>
<dbReference type="EMBL" id="ASHM01026304">
    <property type="protein sequence ID" value="PNX73624.1"/>
    <property type="molecule type" value="Genomic_DNA"/>
</dbReference>
<name>A0A2K3L512_TRIPR</name>
<reference evidence="6 7" key="2">
    <citation type="journal article" date="2017" name="Front. Plant Sci.">
        <title>Gene Classification and Mining of Molecular Markers Useful in Red Clover (Trifolium pratense) Breeding.</title>
        <authorList>
            <person name="Istvanek J."/>
            <person name="Dluhosova J."/>
            <person name="Dluhos P."/>
            <person name="Patkova L."/>
            <person name="Nedelnik J."/>
            <person name="Repkova J."/>
        </authorList>
    </citation>
    <scope>NUCLEOTIDE SEQUENCE [LARGE SCALE GENOMIC DNA]</scope>
    <source>
        <strain evidence="7">cv. Tatra</strain>
        <tissue evidence="6">Young leaves</tissue>
    </source>
</reference>
<gene>
    <name evidence="6" type="ORF">L195_g029527</name>
</gene>
<dbReference type="PANTHER" id="PTHR31218">
    <property type="entry name" value="WAT1-RELATED PROTEIN"/>
    <property type="match status" value="1"/>
</dbReference>
<reference evidence="6 7" key="1">
    <citation type="journal article" date="2014" name="Am. J. Bot.">
        <title>Genome assembly and annotation for red clover (Trifolium pratense; Fabaceae).</title>
        <authorList>
            <person name="Istvanek J."/>
            <person name="Jaros M."/>
            <person name="Krenek A."/>
            <person name="Repkova J."/>
        </authorList>
    </citation>
    <scope>NUCLEOTIDE SEQUENCE [LARGE SCALE GENOMIC DNA]</scope>
    <source>
        <strain evidence="7">cv. Tatra</strain>
        <tissue evidence="6">Young leaves</tissue>
    </source>
</reference>
<comment type="subcellular location">
    <subcellularLocation>
        <location evidence="1">Membrane</location>
        <topology evidence="1">Multi-pass membrane protein</topology>
    </subcellularLocation>
</comment>
<evidence type="ECO:0000256" key="4">
    <source>
        <dbReference type="ARBA" id="ARBA00023136"/>
    </source>
</evidence>
<keyword evidence="3 5" id="KW-1133">Transmembrane helix</keyword>
<dbReference type="SUPFAM" id="SSF103481">
    <property type="entry name" value="Multidrug resistance efflux transporter EmrE"/>
    <property type="match status" value="1"/>
</dbReference>
<dbReference type="GO" id="GO:0016020">
    <property type="term" value="C:membrane"/>
    <property type="evidence" value="ECO:0007669"/>
    <property type="project" value="InterPro"/>
</dbReference>
<feature type="non-terminal residue" evidence="6">
    <location>
        <position position="120"/>
    </location>
</feature>
<dbReference type="InterPro" id="IPR037185">
    <property type="entry name" value="EmrE-like"/>
</dbReference>
<accession>A0A2K3L512</accession>
<evidence type="ECO:0000256" key="3">
    <source>
        <dbReference type="ARBA" id="ARBA00022989"/>
    </source>
</evidence>